<accession>A0A2A4FVT6</accession>
<evidence type="ECO:0000256" key="6">
    <source>
        <dbReference type="SAM" id="Phobius"/>
    </source>
</evidence>
<feature type="compositionally biased region" description="Low complexity" evidence="5">
    <location>
        <begin position="44"/>
        <end position="58"/>
    </location>
</feature>
<dbReference type="PANTHER" id="PTHR10721">
    <property type="entry name" value="MITOCHONDRIAL IMPORT INNER MEMBRANE TRANSLOCASE SUBUNIT TIM44"/>
    <property type="match status" value="1"/>
</dbReference>
<comment type="caution">
    <text evidence="8">The sequence shown here is derived from an EMBL/GenBank/DDBJ whole genome shotgun (WGS) entry which is preliminary data.</text>
</comment>
<evidence type="ECO:0000256" key="3">
    <source>
        <dbReference type="ARBA" id="ARBA00022946"/>
    </source>
</evidence>
<evidence type="ECO:0000313" key="9">
    <source>
        <dbReference type="Proteomes" id="UP000218934"/>
    </source>
</evidence>
<dbReference type="AlphaFoldDB" id="A0A2A4FVT6"/>
<dbReference type="GO" id="GO:0030150">
    <property type="term" value="P:protein import into mitochondrial matrix"/>
    <property type="evidence" value="ECO:0007669"/>
    <property type="project" value="TreeGrafter"/>
</dbReference>
<evidence type="ECO:0000256" key="2">
    <source>
        <dbReference type="ARBA" id="ARBA00009597"/>
    </source>
</evidence>
<organism evidence="8 9">
    <name type="scientific">Rhizorhabdus dicambivorans</name>
    <dbReference type="NCBI Taxonomy" id="1850238"/>
    <lineage>
        <taxon>Bacteria</taxon>
        <taxon>Pseudomonadati</taxon>
        <taxon>Pseudomonadota</taxon>
        <taxon>Alphaproteobacteria</taxon>
        <taxon>Sphingomonadales</taxon>
        <taxon>Sphingomonadaceae</taxon>
        <taxon>Rhizorhabdus</taxon>
    </lineage>
</organism>
<dbReference type="SMART" id="SM00978">
    <property type="entry name" value="Tim44"/>
    <property type="match status" value="1"/>
</dbReference>
<evidence type="ECO:0000256" key="5">
    <source>
        <dbReference type="SAM" id="MobiDB-lite"/>
    </source>
</evidence>
<dbReference type="PIRSF" id="PIRSF031890">
    <property type="entry name" value="UCP031890_transporter_Tim44"/>
    <property type="match status" value="1"/>
</dbReference>
<dbReference type="EMBL" id="NWUF01000009">
    <property type="protein sequence ID" value="PCE42281.1"/>
    <property type="molecule type" value="Genomic_DNA"/>
</dbReference>
<comment type="subcellular location">
    <subcellularLocation>
        <location evidence="1">Membrane</location>
    </subcellularLocation>
</comment>
<keyword evidence="4 6" id="KW-0472">Membrane</keyword>
<comment type="similarity">
    <text evidence="2">Belongs to the Tim44 family.</text>
</comment>
<protein>
    <submittedName>
        <fullName evidence="8">Tim44 domain-containing protein</fullName>
    </submittedName>
</protein>
<dbReference type="InterPro" id="IPR032710">
    <property type="entry name" value="NTF2-like_dom_sf"/>
</dbReference>
<dbReference type="KEGG" id="rdi:CMV14_22850"/>
<feature type="region of interest" description="Disordered" evidence="5">
    <location>
        <begin position="41"/>
        <end position="76"/>
    </location>
</feature>
<evidence type="ECO:0000256" key="1">
    <source>
        <dbReference type="ARBA" id="ARBA00004370"/>
    </source>
</evidence>
<dbReference type="GO" id="GO:0051087">
    <property type="term" value="F:protein-folding chaperone binding"/>
    <property type="evidence" value="ECO:0007669"/>
    <property type="project" value="TreeGrafter"/>
</dbReference>
<keyword evidence="3" id="KW-0809">Transit peptide</keyword>
<dbReference type="Pfam" id="PF04280">
    <property type="entry name" value="Tim44"/>
    <property type="match status" value="1"/>
</dbReference>
<keyword evidence="9" id="KW-1185">Reference proteome</keyword>
<feature type="domain" description="Tim44-like" evidence="7">
    <location>
        <begin position="79"/>
        <end position="225"/>
    </location>
</feature>
<gene>
    <name evidence="8" type="ORF">COO09_11440</name>
</gene>
<dbReference type="GO" id="GO:0016020">
    <property type="term" value="C:membrane"/>
    <property type="evidence" value="ECO:0007669"/>
    <property type="project" value="UniProtKB-SubCell"/>
</dbReference>
<reference evidence="8 9" key="1">
    <citation type="submission" date="2017-09" db="EMBL/GenBank/DDBJ databases">
        <title>The Catabolism of 3,6-Dichlorosalicylic acid is Initiated by the Cytochrome P450 Monooxygenase DsmABC in Rhizorhabdus dicambivorans Ndbn-20.</title>
        <authorList>
            <person name="Na L."/>
        </authorList>
    </citation>
    <scope>NUCLEOTIDE SEQUENCE [LARGE SCALE GENOMIC DNA]</scope>
    <source>
        <strain evidence="8 9">Ndbn-20m</strain>
    </source>
</reference>
<evidence type="ECO:0000256" key="4">
    <source>
        <dbReference type="ARBA" id="ARBA00023136"/>
    </source>
</evidence>
<feature type="transmembrane region" description="Helical" evidence="6">
    <location>
        <begin position="12"/>
        <end position="30"/>
    </location>
</feature>
<dbReference type="Proteomes" id="UP000218934">
    <property type="component" value="Unassembled WGS sequence"/>
</dbReference>
<name>A0A2A4FVT6_9SPHN</name>
<sequence length="227" mass="24329">MLAAGSVLECPVTTIVILAMVFLFVAFRLWSVLGRRTGHEQTLARPAEAAPAPIGAGRSLPDNSAPAAPARPATVEPRAEAGVRAIQAADGSFDPGAFLEGARSAYRMILEAYWRGDEETLRRLTEDDVHEAFATAIADRKAAGEQLDNRLVSIENAVIEQARMNGQTASVTIRFDADIAAVTRDSDGNVIAGSLTDAVPTHDVWTFSRNVRSDDPNWTLVETDEAA</sequence>
<keyword evidence="6" id="KW-0812">Transmembrane</keyword>
<keyword evidence="6" id="KW-1133">Transmembrane helix</keyword>
<dbReference type="InterPro" id="IPR007379">
    <property type="entry name" value="Tim44-like_dom"/>
</dbReference>
<dbReference type="InterPro" id="IPR039544">
    <property type="entry name" value="Tim44-like"/>
</dbReference>
<dbReference type="Gene3D" id="3.10.450.240">
    <property type="match status" value="1"/>
</dbReference>
<proteinExistence type="inferred from homology"/>
<dbReference type="SUPFAM" id="SSF54427">
    <property type="entry name" value="NTF2-like"/>
    <property type="match status" value="1"/>
</dbReference>
<evidence type="ECO:0000313" key="8">
    <source>
        <dbReference type="EMBL" id="PCE42281.1"/>
    </source>
</evidence>
<dbReference type="PANTHER" id="PTHR10721:SF1">
    <property type="entry name" value="MITOCHONDRIAL IMPORT INNER MEMBRANE TRANSLOCASE SUBUNIT TIM44"/>
    <property type="match status" value="1"/>
</dbReference>
<dbReference type="InterPro" id="IPR016985">
    <property type="entry name" value="UCP031890_Tim44-rel"/>
</dbReference>
<dbReference type="NCBIfam" id="NF033779">
    <property type="entry name" value="Tim44_TimA_adap"/>
    <property type="match status" value="1"/>
</dbReference>
<evidence type="ECO:0000259" key="7">
    <source>
        <dbReference type="SMART" id="SM00978"/>
    </source>
</evidence>